<dbReference type="GO" id="GO:0005886">
    <property type="term" value="C:plasma membrane"/>
    <property type="evidence" value="ECO:0007669"/>
    <property type="project" value="TreeGrafter"/>
</dbReference>
<dbReference type="InterPro" id="IPR043138">
    <property type="entry name" value="GGT_lsub"/>
</dbReference>
<dbReference type="GO" id="GO:0006751">
    <property type="term" value="P:glutathione catabolic process"/>
    <property type="evidence" value="ECO:0007669"/>
    <property type="project" value="InterPro"/>
</dbReference>
<keyword evidence="1" id="KW-1199">Hemostasis impairing toxin</keyword>
<feature type="binding site" evidence="3">
    <location>
        <position position="454"/>
    </location>
    <ligand>
        <name>L-glutamate</name>
        <dbReference type="ChEBI" id="CHEBI:29985"/>
    </ligand>
</feature>
<dbReference type="Proteomes" id="UP000075880">
    <property type="component" value="Unassembled WGS sequence"/>
</dbReference>
<dbReference type="EnsemblMetazoa" id="ENSAATROPT012178">
    <property type="protein sequence ID" value="ENSAATROPP011042"/>
    <property type="gene ID" value="ENSAATROPG009908"/>
</dbReference>
<feature type="region of interest" description="Disordered" evidence="4">
    <location>
        <begin position="1"/>
        <end position="20"/>
    </location>
</feature>
<proteinExistence type="predicted"/>
<accession>A0AAG5DIH7</accession>
<dbReference type="Gene3D" id="1.10.246.130">
    <property type="match status" value="1"/>
</dbReference>
<evidence type="ECO:0000256" key="3">
    <source>
        <dbReference type="PIRSR" id="PIRSR600101-2"/>
    </source>
</evidence>
<organism evidence="5 6">
    <name type="scientific">Anopheles atroparvus</name>
    <name type="common">European mosquito</name>
    <dbReference type="NCBI Taxonomy" id="41427"/>
    <lineage>
        <taxon>Eukaryota</taxon>
        <taxon>Metazoa</taxon>
        <taxon>Ecdysozoa</taxon>
        <taxon>Arthropoda</taxon>
        <taxon>Hexapoda</taxon>
        <taxon>Insecta</taxon>
        <taxon>Pterygota</taxon>
        <taxon>Neoptera</taxon>
        <taxon>Endopterygota</taxon>
        <taxon>Diptera</taxon>
        <taxon>Nematocera</taxon>
        <taxon>Culicoidea</taxon>
        <taxon>Culicidae</taxon>
        <taxon>Anophelinae</taxon>
        <taxon>Anopheles</taxon>
    </lineage>
</organism>
<protein>
    <recommendedName>
        <fullName evidence="7">Gamma-glutamyltransferase</fullName>
    </recommendedName>
</protein>
<dbReference type="InterPro" id="IPR043137">
    <property type="entry name" value="GGT_ssub_C"/>
</dbReference>
<dbReference type="PANTHER" id="PTHR11686:SF72">
    <property type="entry name" value="GAMMA-GLUTAMYL TRANSPEPTIDASE, ISOFORM A"/>
    <property type="match status" value="1"/>
</dbReference>
<dbReference type="InterPro" id="IPR000101">
    <property type="entry name" value="GGT_peptidase"/>
</dbReference>
<dbReference type="FunFam" id="3.60.20.40:FF:000001">
    <property type="entry name" value="Gamma-glutamyltranspeptidase 1"/>
    <property type="match status" value="1"/>
</dbReference>
<evidence type="ECO:0000256" key="2">
    <source>
        <dbReference type="PIRSR" id="PIRSR600101-1"/>
    </source>
</evidence>
<keyword evidence="6" id="KW-1185">Reference proteome</keyword>
<dbReference type="Pfam" id="PF01019">
    <property type="entry name" value="G_glu_transpept"/>
    <property type="match status" value="1"/>
</dbReference>
<sequence length="608" mass="66350">MFLPESDVSNEAFKKSHRRVRRSTTMKRRTMFSLVITVTVVVILAAVAALTWAGNIPSEASTAPTQRSGAVVANGAECAEIGARILRLNGSAADAAIATLFCEGVTCPQSMGLGGGFLLTIYDHQNQTMETLNARETAPAASGRDMLSAAKERGDDTRGLTVAVPGELKGYWELHQRYGKLEWAMLVQPTVELCERGHLVTPYLSRILNRVERQLYVEPSMREVFINPATNRTWKEGDTIKRKRLAQSLRIVAKEGVDSLYSSNGTLLQMLMKDLKSFGSIIEVEDFLNYRPRWESPDTVELTSGDAVHSIGIPGSGTIQNFMLRVLDGYTDMSPKEPLTWHRIVESMKFAYGLRTRLGDPAYTPAAVGVIQNLTDPQFATYVREQLIDDEGTHSDFPYYGAEFADVEDQGTAHVCVLAPNGDAVSATSTINYLLGAKIRSRSTGIILNDEMDDFSTPGAVNTYGLPASPANFIAPQKIPLSSMTPTIVTDRNGTVRMVLGGAGGSRITSATAVMIFRYLVFGDDLNTIMSEKRLHHQLAPMWVDYEAGFDQSILDGLVSKGHQVREKKPDAGFAAATAIVQDSEGKVVNAAFDPRRGGSAEIVKVKI</sequence>
<feature type="binding site" evidence="3">
    <location>
        <position position="135"/>
    </location>
    <ligand>
        <name>L-glutamate</name>
        <dbReference type="ChEBI" id="CHEBI:29985"/>
    </ligand>
</feature>
<dbReference type="PANTHER" id="PTHR11686">
    <property type="entry name" value="GAMMA GLUTAMYL TRANSPEPTIDASE"/>
    <property type="match status" value="1"/>
</dbReference>
<evidence type="ECO:0000313" key="6">
    <source>
        <dbReference type="Proteomes" id="UP000075880"/>
    </source>
</evidence>
<feature type="binding site" evidence="3">
    <location>
        <begin position="482"/>
        <end position="483"/>
    </location>
    <ligand>
        <name>L-glutamate</name>
        <dbReference type="ChEBI" id="CHEBI:29985"/>
    </ligand>
</feature>
<keyword evidence="1" id="KW-1202">Platelet aggregation activating toxin</keyword>
<evidence type="ECO:0008006" key="7">
    <source>
        <dbReference type="Google" id="ProtNLM"/>
    </source>
</evidence>
<keyword evidence="1" id="KW-0800">Toxin</keyword>
<dbReference type="AlphaFoldDB" id="A0AAG5DIH7"/>
<dbReference type="InterPro" id="IPR029055">
    <property type="entry name" value="Ntn_hydrolases_N"/>
</dbReference>
<feature type="active site" description="Nucleophile" evidence="2">
    <location>
        <position position="412"/>
    </location>
</feature>
<dbReference type="PRINTS" id="PR01210">
    <property type="entry name" value="GGTRANSPTASE"/>
</dbReference>
<feature type="binding site" evidence="3">
    <location>
        <begin position="430"/>
        <end position="432"/>
    </location>
    <ligand>
        <name>L-glutamate</name>
        <dbReference type="ChEBI" id="CHEBI:29985"/>
    </ligand>
</feature>
<evidence type="ECO:0000313" key="5">
    <source>
        <dbReference type="EnsemblMetazoa" id="ENSAATROPP011042"/>
    </source>
</evidence>
<dbReference type="SUPFAM" id="SSF56235">
    <property type="entry name" value="N-terminal nucleophile aminohydrolases (Ntn hydrolases)"/>
    <property type="match status" value="1"/>
</dbReference>
<name>A0AAG5DIH7_ANOAO</name>
<feature type="binding site" evidence="3">
    <location>
        <position position="505"/>
    </location>
    <ligand>
        <name>L-glutamate</name>
        <dbReference type="ChEBI" id="CHEBI:29985"/>
    </ligand>
</feature>
<evidence type="ECO:0000256" key="1">
    <source>
        <dbReference type="ARBA" id="ARBA00084097"/>
    </source>
</evidence>
<dbReference type="GO" id="GO:0036374">
    <property type="term" value="F:glutathione hydrolase activity"/>
    <property type="evidence" value="ECO:0007669"/>
    <property type="project" value="InterPro"/>
</dbReference>
<evidence type="ECO:0000256" key="4">
    <source>
        <dbReference type="SAM" id="MobiDB-lite"/>
    </source>
</evidence>
<dbReference type="FunFam" id="1.10.246.130:FF:000001">
    <property type="entry name" value="Gamma-glutamyltransferase 5 isoform 1"/>
    <property type="match status" value="1"/>
</dbReference>
<dbReference type="Gene3D" id="3.60.20.40">
    <property type="match status" value="1"/>
</dbReference>
<reference evidence="5" key="1">
    <citation type="submission" date="2024-04" db="UniProtKB">
        <authorList>
            <consortium name="EnsemblMetazoa"/>
        </authorList>
    </citation>
    <scope>IDENTIFICATION</scope>
    <source>
        <strain evidence="5">EBRO</strain>
    </source>
</reference>